<dbReference type="PANTHER" id="PTHR47338:SF5">
    <property type="entry name" value="ZN(II)2CYS6 TRANSCRIPTION FACTOR (EUROFUNG)"/>
    <property type="match status" value="1"/>
</dbReference>
<reference evidence="8 9" key="1">
    <citation type="journal article" date="2018" name="PLoS Pathog.">
        <title>Evolution of structural diversity of trichothecenes, a family of toxins produced by plant pathogenic and entomopathogenic fungi.</title>
        <authorList>
            <person name="Proctor R.H."/>
            <person name="McCormick S.P."/>
            <person name="Kim H.S."/>
            <person name="Cardoza R.E."/>
            <person name="Stanley A.M."/>
            <person name="Lindo L."/>
            <person name="Kelly A."/>
            <person name="Brown D.W."/>
            <person name="Lee T."/>
            <person name="Vaughan M.M."/>
            <person name="Alexander N.J."/>
            <person name="Busman M."/>
            <person name="Gutierrez S."/>
        </authorList>
    </citation>
    <scope>NUCLEOTIDE SEQUENCE [LARGE SCALE GENOMIC DNA]</scope>
    <source>
        <strain evidence="8 9">NRRL 20695</strain>
    </source>
</reference>
<dbReference type="GO" id="GO:0006351">
    <property type="term" value="P:DNA-templated transcription"/>
    <property type="evidence" value="ECO:0007669"/>
    <property type="project" value="InterPro"/>
</dbReference>
<dbReference type="EMBL" id="PXOG01000248">
    <property type="protein sequence ID" value="RGP64679.1"/>
    <property type="molecule type" value="Genomic_DNA"/>
</dbReference>
<dbReference type="GO" id="GO:0000981">
    <property type="term" value="F:DNA-binding transcription factor activity, RNA polymerase II-specific"/>
    <property type="evidence" value="ECO:0007669"/>
    <property type="project" value="InterPro"/>
</dbReference>
<keyword evidence="3" id="KW-0805">Transcription regulation</keyword>
<feature type="region of interest" description="Disordered" evidence="6">
    <location>
        <begin position="31"/>
        <end position="63"/>
    </location>
</feature>
<keyword evidence="5" id="KW-0539">Nucleus</keyword>
<sequence length="678" mass="75479">MRSKCVHDRAQPPCKACAEAGYGADECTFLERGQPDHDRDFRHPRVRADKSGRRDPAKARRDILDAPVKPVNKSSNEWDRLPPLPEIVDGINRFTRFYFQLGFIPKEQFPRRLLQDHQSVSVFLVVSILSISARLSPPLSTRYGSGMKAADFFMERAAAIAPSEIYAQRYTLESCQAFYLLSIAQQGSGLRNESHMNMGIALRMASALRLHLEETYDISDPTPDTRIRRESARRTLWMLHSQDQLHSGPHSPISLSASDITALLPCDEDEFSQGREPPSRAALEGSPPAINNPALLSDPNRSLFASLIQAHSFWGVITRRAVSFTRSSYPWEAESKFATVSRKLDHWENGLPQDHRWNEVTFTKHKAKGQDLRPEAFTRIAYELFSNVRSLFVQIDAQFTGRSSEESVGAQMAAFCVYTCGLLSTYLCCYPSICPDPNISRDGHMMYQRTLTILLECKEVWPLAARWADALERFAQDPTSSLTSEAGMADGRDPVPHPVIDIPAATPASSGTSPASSIYSRQASVIETGPPTLQSQSPHGISATLSATHILPSHFPAPQIQQQPHMHQVQVHHHQPPAPMMSQHQAFVPHQLQPQLYISSNEMANLGMVMGTFDQSTLQGYQMSQQCNPPLSSTIPTVAAIPPVPLGAPADGYENELNFYSYGSHDWLPSSNVFDGYE</sequence>
<dbReference type="Pfam" id="PF04082">
    <property type="entry name" value="Fungal_trans"/>
    <property type="match status" value="1"/>
</dbReference>
<dbReference type="Proteomes" id="UP000266234">
    <property type="component" value="Unassembled WGS sequence"/>
</dbReference>
<evidence type="ECO:0000313" key="9">
    <source>
        <dbReference type="Proteomes" id="UP000266234"/>
    </source>
</evidence>
<comment type="subcellular location">
    <subcellularLocation>
        <location evidence="1">Nucleus</location>
    </subcellularLocation>
</comment>
<dbReference type="OrthoDB" id="2399539at2759"/>
<evidence type="ECO:0000256" key="3">
    <source>
        <dbReference type="ARBA" id="ARBA00023015"/>
    </source>
</evidence>
<evidence type="ECO:0000256" key="1">
    <source>
        <dbReference type="ARBA" id="ARBA00004123"/>
    </source>
</evidence>
<gene>
    <name evidence="8" type="ORF">FLONG3_9472</name>
</gene>
<dbReference type="PANTHER" id="PTHR47338">
    <property type="entry name" value="ZN(II)2CYS6 TRANSCRIPTION FACTOR (EUROFUNG)-RELATED"/>
    <property type="match status" value="1"/>
</dbReference>
<feature type="region of interest" description="Disordered" evidence="6">
    <location>
        <begin position="269"/>
        <end position="288"/>
    </location>
</feature>
<dbReference type="GO" id="GO:0003677">
    <property type="term" value="F:DNA binding"/>
    <property type="evidence" value="ECO:0007669"/>
    <property type="project" value="InterPro"/>
</dbReference>
<evidence type="ECO:0000256" key="5">
    <source>
        <dbReference type="ARBA" id="ARBA00023242"/>
    </source>
</evidence>
<keyword evidence="2" id="KW-0479">Metal-binding</keyword>
<accession>A0A395RY08</accession>
<name>A0A395RY08_9HYPO</name>
<dbReference type="InterPro" id="IPR007219">
    <property type="entry name" value="XnlR_reg_dom"/>
</dbReference>
<evidence type="ECO:0000313" key="8">
    <source>
        <dbReference type="EMBL" id="RGP64679.1"/>
    </source>
</evidence>
<keyword evidence="9" id="KW-1185">Reference proteome</keyword>
<dbReference type="GO" id="GO:0005634">
    <property type="term" value="C:nucleus"/>
    <property type="evidence" value="ECO:0007669"/>
    <property type="project" value="UniProtKB-SubCell"/>
</dbReference>
<evidence type="ECO:0000256" key="6">
    <source>
        <dbReference type="SAM" id="MobiDB-lite"/>
    </source>
</evidence>
<organism evidence="8 9">
    <name type="scientific">Fusarium longipes</name>
    <dbReference type="NCBI Taxonomy" id="694270"/>
    <lineage>
        <taxon>Eukaryota</taxon>
        <taxon>Fungi</taxon>
        <taxon>Dikarya</taxon>
        <taxon>Ascomycota</taxon>
        <taxon>Pezizomycotina</taxon>
        <taxon>Sordariomycetes</taxon>
        <taxon>Hypocreomycetidae</taxon>
        <taxon>Hypocreales</taxon>
        <taxon>Nectriaceae</taxon>
        <taxon>Fusarium</taxon>
    </lineage>
</organism>
<dbReference type="SMART" id="SM00906">
    <property type="entry name" value="Fungal_trans"/>
    <property type="match status" value="1"/>
</dbReference>
<dbReference type="CDD" id="cd12148">
    <property type="entry name" value="fungal_TF_MHR"/>
    <property type="match status" value="1"/>
</dbReference>
<feature type="domain" description="Xylanolytic transcriptional activator regulatory" evidence="7">
    <location>
        <begin position="194"/>
        <end position="271"/>
    </location>
</feature>
<feature type="compositionally biased region" description="Basic and acidic residues" evidence="6">
    <location>
        <begin position="33"/>
        <end position="63"/>
    </location>
</feature>
<keyword evidence="4" id="KW-0804">Transcription</keyword>
<dbReference type="AlphaFoldDB" id="A0A395RY08"/>
<evidence type="ECO:0000256" key="2">
    <source>
        <dbReference type="ARBA" id="ARBA00022723"/>
    </source>
</evidence>
<dbReference type="STRING" id="694270.A0A395RY08"/>
<protein>
    <recommendedName>
        <fullName evidence="7">Xylanolytic transcriptional activator regulatory domain-containing protein</fullName>
    </recommendedName>
</protein>
<comment type="caution">
    <text evidence="8">The sequence shown here is derived from an EMBL/GenBank/DDBJ whole genome shotgun (WGS) entry which is preliminary data.</text>
</comment>
<proteinExistence type="predicted"/>
<evidence type="ECO:0000256" key="4">
    <source>
        <dbReference type="ARBA" id="ARBA00023163"/>
    </source>
</evidence>
<evidence type="ECO:0000259" key="7">
    <source>
        <dbReference type="SMART" id="SM00906"/>
    </source>
</evidence>
<dbReference type="InterPro" id="IPR050815">
    <property type="entry name" value="TF_fung"/>
</dbReference>
<dbReference type="GO" id="GO:0008270">
    <property type="term" value="F:zinc ion binding"/>
    <property type="evidence" value="ECO:0007669"/>
    <property type="project" value="InterPro"/>
</dbReference>